<name>A0A815BQW6_9BILA</name>
<dbReference type="AlphaFoldDB" id="A0A815BQW6"/>
<comment type="subcellular location">
    <subcellularLocation>
        <location evidence="1">Membrane</location>
    </subcellularLocation>
</comment>
<evidence type="ECO:0000313" key="7">
    <source>
        <dbReference type="EMBL" id="CAF1275090.1"/>
    </source>
</evidence>
<proteinExistence type="predicted"/>
<dbReference type="SUPFAM" id="SSF81321">
    <property type="entry name" value="Family A G protein-coupled receptor-like"/>
    <property type="match status" value="1"/>
</dbReference>
<sequence>MDSVTIDILLFNDTNTTCSQPLLWTQTVIDNKKSQLYACIIALVIHLILWLQIILCSSLRKKSLLWIYSYLITDILLLLRFLFSYIVHITFTECEPSRAWILLICYFEAVLDNYLNITEVYILLALNICRYVQIVYNRNVYQVHMKLLILTKFCISLIPLIIFIVEFLFGWAQIKERIRDSCDVLYMNIYIQVFNITFGYALPMFLNVLVIYAGIRHVNLTSTLRRTQHHVSAREKYHHSLVIQFLCFYLIWGGLWSPYTIISQVSFSKQNVTNTVALLNLIQIAFDPIIIAALDVRFWHEWQKVWVRVKNTIYFNRPNRRQIQPLTMNLNRIQVKAP</sequence>
<keyword evidence="4 5" id="KW-0472">Membrane</keyword>
<evidence type="ECO:0000256" key="2">
    <source>
        <dbReference type="ARBA" id="ARBA00022692"/>
    </source>
</evidence>
<feature type="transmembrane region" description="Helical" evidence="5">
    <location>
        <begin position="35"/>
        <end position="55"/>
    </location>
</feature>
<feature type="transmembrane region" description="Helical" evidence="5">
    <location>
        <begin position="189"/>
        <end position="215"/>
    </location>
</feature>
<comment type="caution">
    <text evidence="7">The sequence shown here is derived from an EMBL/GenBank/DDBJ whole genome shotgun (WGS) entry which is preliminary data.</text>
</comment>
<keyword evidence="10" id="KW-1185">Reference proteome</keyword>
<gene>
    <name evidence="8" type="ORF">JXQ802_LOCUS43867</name>
    <name evidence="7" type="ORF">PYM288_LOCUS28586</name>
</gene>
<evidence type="ECO:0000313" key="9">
    <source>
        <dbReference type="Proteomes" id="UP000663854"/>
    </source>
</evidence>
<evidence type="ECO:0000256" key="3">
    <source>
        <dbReference type="ARBA" id="ARBA00022989"/>
    </source>
</evidence>
<accession>A0A815BQW6</accession>
<evidence type="ECO:0000256" key="4">
    <source>
        <dbReference type="ARBA" id="ARBA00023136"/>
    </source>
</evidence>
<dbReference type="Proteomes" id="UP000663870">
    <property type="component" value="Unassembled WGS sequence"/>
</dbReference>
<evidence type="ECO:0000313" key="10">
    <source>
        <dbReference type="Proteomes" id="UP000663870"/>
    </source>
</evidence>
<organism evidence="7 9">
    <name type="scientific">Rotaria sordida</name>
    <dbReference type="NCBI Taxonomy" id="392033"/>
    <lineage>
        <taxon>Eukaryota</taxon>
        <taxon>Metazoa</taxon>
        <taxon>Spiralia</taxon>
        <taxon>Gnathifera</taxon>
        <taxon>Rotifera</taxon>
        <taxon>Eurotatoria</taxon>
        <taxon>Bdelloidea</taxon>
        <taxon>Philodinida</taxon>
        <taxon>Philodinidae</taxon>
        <taxon>Rotaria</taxon>
    </lineage>
</organism>
<protein>
    <recommendedName>
        <fullName evidence="6">G-protein coupled receptors family 1 profile domain-containing protein</fullName>
    </recommendedName>
</protein>
<dbReference type="Gene3D" id="1.20.1070.10">
    <property type="entry name" value="Rhodopsin 7-helix transmembrane proteins"/>
    <property type="match status" value="1"/>
</dbReference>
<keyword evidence="3 5" id="KW-1133">Transmembrane helix</keyword>
<reference evidence="7" key="1">
    <citation type="submission" date="2021-02" db="EMBL/GenBank/DDBJ databases">
        <authorList>
            <person name="Nowell W R."/>
        </authorList>
    </citation>
    <scope>NUCLEOTIDE SEQUENCE</scope>
</reference>
<dbReference type="Proteomes" id="UP000663854">
    <property type="component" value="Unassembled WGS sequence"/>
</dbReference>
<dbReference type="EMBL" id="CAJNOL010003256">
    <property type="protein sequence ID" value="CAF1554218.1"/>
    <property type="molecule type" value="Genomic_DNA"/>
</dbReference>
<dbReference type="InterPro" id="IPR017452">
    <property type="entry name" value="GPCR_Rhodpsn_7TM"/>
</dbReference>
<dbReference type="EMBL" id="CAJNOH010002137">
    <property type="protein sequence ID" value="CAF1275090.1"/>
    <property type="molecule type" value="Genomic_DNA"/>
</dbReference>
<evidence type="ECO:0000259" key="6">
    <source>
        <dbReference type="PROSITE" id="PS50262"/>
    </source>
</evidence>
<feature type="domain" description="G-protein coupled receptors family 1 profile" evidence="6">
    <location>
        <begin position="45"/>
        <end position="291"/>
    </location>
</feature>
<feature type="transmembrane region" description="Helical" evidence="5">
    <location>
        <begin position="147"/>
        <end position="169"/>
    </location>
</feature>
<feature type="transmembrane region" description="Helical" evidence="5">
    <location>
        <begin position="67"/>
        <end position="87"/>
    </location>
</feature>
<evidence type="ECO:0000256" key="5">
    <source>
        <dbReference type="SAM" id="Phobius"/>
    </source>
</evidence>
<dbReference type="PROSITE" id="PS50262">
    <property type="entry name" value="G_PROTEIN_RECEP_F1_2"/>
    <property type="match status" value="1"/>
</dbReference>
<keyword evidence="2 5" id="KW-0812">Transmembrane</keyword>
<evidence type="ECO:0000313" key="8">
    <source>
        <dbReference type="EMBL" id="CAF1554218.1"/>
    </source>
</evidence>
<evidence type="ECO:0000256" key="1">
    <source>
        <dbReference type="ARBA" id="ARBA00004370"/>
    </source>
</evidence>
<dbReference type="GO" id="GO:0016020">
    <property type="term" value="C:membrane"/>
    <property type="evidence" value="ECO:0007669"/>
    <property type="project" value="UniProtKB-SubCell"/>
</dbReference>
<feature type="transmembrane region" description="Helical" evidence="5">
    <location>
        <begin position="275"/>
        <end position="294"/>
    </location>
</feature>
<feature type="transmembrane region" description="Helical" evidence="5">
    <location>
        <begin position="236"/>
        <end position="255"/>
    </location>
</feature>